<dbReference type="GO" id="GO:0016020">
    <property type="term" value="C:membrane"/>
    <property type="evidence" value="ECO:0007669"/>
    <property type="project" value="UniProtKB-SubCell"/>
</dbReference>
<evidence type="ECO:0000256" key="6">
    <source>
        <dbReference type="SAM" id="Phobius"/>
    </source>
</evidence>
<evidence type="ECO:0000313" key="9">
    <source>
        <dbReference type="Proteomes" id="UP000099188"/>
    </source>
</evidence>
<feature type="compositionally biased region" description="Basic and acidic residues" evidence="5">
    <location>
        <begin position="12"/>
        <end position="31"/>
    </location>
</feature>
<feature type="transmembrane region" description="Helical" evidence="6">
    <location>
        <begin position="78"/>
        <end position="101"/>
    </location>
</feature>
<evidence type="ECO:0000256" key="4">
    <source>
        <dbReference type="ARBA" id="ARBA00023136"/>
    </source>
</evidence>
<feature type="transmembrane region" description="Helical" evidence="6">
    <location>
        <begin position="139"/>
        <end position="158"/>
    </location>
</feature>
<dbReference type="InterPro" id="IPR006214">
    <property type="entry name" value="Bax_inhibitor_1-related"/>
</dbReference>
<evidence type="ECO:0000256" key="1">
    <source>
        <dbReference type="ARBA" id="ARBA00004141"/>
    </source>
</evidence>
<feature type="transmembrane region" description="Helical" evidence="6">
    <location>
        <begin position="164"/>
        <end position="187"/>
    </location>
</feature>
<dbReference type="Pfam" id="PF01027">
    <property type="entry name" value="Bax1-I"/>
    <property type="match status" value="1"/>
</dbReference>
<feature type="transmembrane region" description="Helical" evidence="6">
    <location>
        <begin position="222"/>
        <end position="243"/>
    </location>
</feature>
<protein>
    <submittedName>
        <fullName evidence="7">Membrane protein US12</fullName>
    </submittedName>
</protein>
<evidence type="ECO:0000313" key="7">
    <source>
        <dbReference type="EMBL" id="AAM00791.1"/>
    </source>
</evidence>
<dbReference type="RefSeq" id="NP_612785.1">
    <property type="nucleotide sequence ID" value="NC_003521.1"/>
</dbReference>
<evidence type="ECO:0000313" key="8">
    <source>
        <dbReference type="EMBL" id="QXV67909.1"/>
    </source>
</evidence>
<reference evidence="7 9" key="1">
    <citation type="journal article" date="2003" name="J. Gen. Virol.">
        <title>The human cytomegalovirus genome revisited: comparison with the chimpanzee cytomegalovirus genome.</title>
        <authorList>
            <person name="Davison A.J."/>
            <person name="Dolan A."/>
            <person name="Akter P."/>
            <person name="Addison C."/>
            <person name="Dargan D.J."/>
            <person name="Alcendor D.J."/>
            <person name="McGeoch D.J."/>
            <person name="Hayward G.S."/>
        </authorList>
    </citation>
    <scope>NUCLEOTIDE SEQUENCE [LARGE SCALE GENOMIC DNA]</scope>
    <source>
        <strain evidence="7">Heberling</strain>
    </source>
</reference>
<dbReference type="Proteomes" id="UP000099188">
    <property type="component" value="Segment"/>
</dbReference>
<organism evidence="7 9">
    <name type="scientific">Panine betaherpesvirus 2</name>
    <name type="common">Chimpanzee cytomegalovirus</name>
    <dbReference type="NCBI Taxonomy" id="188763"/>
    <lineage>
        <taxon>Viruses</taxon>
        <taxon>Duplodnaviria</taxon>
        <taxon>Heunggongvirae</taxon>
        <taxon>Peploviricota</taxon>
        <taxon>Herviviricetes</taxon>
        <taxon>Herpesvirales</taxon>
        <taxon>Orthoherpesviridae</taxon>
        <taxon>Betaherpesvirinae</taxon>
        <taxon>Cytomegalovirus</taxon>
        <taxon>Cytomegalovirus paninebeta2</taxon>
    </lineage>
</organism>
<name>Q8QRU7_9BETA</name>
<dbReference type="GeneID" id="935551"/>
<feature type="region of interest" description="Disordered" evidence="5">
    <location>
        <begin position="1"/>
        <end position="57"/>
    </location>
</feature>
<evidence type="ECO:0000256" key="2">
    <source>
        <dbReference type="ARBA" id="ARBA00022692"/>
    </source>
</evidence>
<keyword evidence="4 6" id="KW-0472">Membrane</keyword>
<sequence length="306" mass="34630">MVQIQFHQGEPLGKDKSSEPRKKEEREEGEKTAPSSSPPTPPSPASTTTTIPLPPRIFNPSDEQTWKGIQHFLWIVRLYGIVTFMSSATLVATILCMLVPWRIEKVYLRDTLPVWGMLIPCMLRQYGQWMQNNRKPGSLLMIMVYTALTTLPLAVVGLCFDKSLIIQAYVVSSAMCVWATGLAWLMAWHVSRRLAIMGLLSLAVPLLWLFVAIQPWAVHQRVVMGVTVGLVYALQVLMIRDTLMILYLPPATDYADGGLLRTATILYMDQVIMFLLTLVPLTSHLWFPTYAESLNRTAQRLLFRQP</sequence>
<keyword evidence="9" id="KW-1185">Reference proteome</keyword>
<dbReference type="OrthoDB" id="13935at10239"/>
<comment type="subcellular location">
    <subcellularLocation>
        <location evidence="1">Membrane</location>
        <topology evidence="1">Multi-pass membrane protein</topology>
    </subcellularLocation>
</comment>
<feature type="transmembrane region" description="Helical" evidence="6">
    <location>
        <begin position="194"/>
        <end position="216"/>
    </location>
</feature>
<gene>
    <name evidence="7" type="primary">US12</name>
    <name evidence="7" type="ORF">CCMVgp143</name>
</gene>
<proteinExistence type="predicted"/>
<dbReference type="EMBL" id="AF480884">
    <property type="protein sequence ID" value="AAM00791.1"/>
    <property type="molecule type" value="Genomic_DNA"/>
</dbReference>
<keyword evidence="3 6" id="KW-1133">Transmembrane helix</keyword>
<reference evidence="8" key="2">
    <citation type="submission" date="2021-05" db="EMBL/GenBank/DDBJ databases">
        <title>Cloning and multi-omic analysis of chimpanzee cytomegalovirus: a resource for comparative functional genomics.</title>
        <authorList>
            <person name="Phan Q.V."/>
        </authorList>
    </citation>
    <scope>NUCLEOTIDE SEQUENCE</scope>
    <source>
        <strain evidence="8">Heberling</strain>
    </source>
</reference>
<feature type="transmembrane region" description="Helical" evidence="6">
    <location>
        <begin position="264"/>
        <end position="287"/>
    </location>
</feature>
<evidence type="ECO:0000256" key="5">
    <source>
        <dbReference type="SAM" id="MobiDB-lite"/>
    </source>
</evidence>
<dbReference type="KEGG" id="vg:935551"/>
<accession>Q8QRU7</accession>
<dbReference type="EMBL" id="MZ151943">
    <property type="protein sequence ID" value="QXV67909.1"/>
    <property type="molecule type" value="Genomic_DNA"/>
</dbReference>
<evidence type="ECO:0000256" key="3">
    <source>
        <dbReference type="ARBA" id="ARBA00022989"/>
    </source>
</evidence>
<keyword evidence="2 6" id="KW-0812">Transmembrane</keyword>